<gene>
    <name evidence="1" type="ORF">BpHYR1_020850</name>
</gene>
<dbReference type="EMBL" id="REGN01004423">
    <property type="protein sequence ID" value="RNA17591.1"/>
    <property type="molecule type" value="Genomic_DNA"/>
</dbReference>
<accession>A0A3M7R2K5</accession>
<proteinExistence type="predicted"/>
<evidence type="ECO:0000313" key="2">
    <source>
        <dbReference type="Proteomes" id="UP000276133"/>
    </source>
</evidence>
<evidence type="ECO:0000313" key="1">
    <source>
        <dbReference type="EMBL" id="RNA17591.1"/>
    </source>
</evidence>
<organism evidence="1 2">
    <name type="scientific">Brachionus plicatilis</name>
    <name type="common">Marine rotifer</name>
    <name type="synonym">Brachionus muelleri</name>
    <dbReference type="NCBI Taxonomy" id="10195"/>
    <lineage>
        <taxon>Eukaryota</taxon>
        <taxon>Metazoa</taxon>
        <taxon>Spiralia</taxon>
        <taxon>Gnathifera</taxon>
        <taxon>Rotifera</taxon>
        <taxon>Eurotatoria</taxon>
        <taxon>Monogononta</taxon>
        <taxon>Pseudotrocha</taxon>
        <taxon>Ploima</taxon>
        <taxon>Brachionidae</taxon>
        <taxon>Brachionus</taxon>
    </lineage>
</organism>
<protein>
    <submittedName>
        <fullName evidence="1">Uncharacterized protein</fullName>
    </submittedName>
</protein>
<comment type="caution">
    <text evidence="1">The sequence shown here is derived from an EMBL/GenBank/DDBJ whole genome shotgun (WGS) entry which is preliminary data.</text>
</comment>
<dbReference type="AlphaFoldDB" id="A0A3M7R2K5"/>
<keyword evidence="2" id="KW-1185">Reference proteome</keyword>
<name>A0A3M7R2K5_BRAPC</name>
<dbReference type="Proteomes" id="UP000276133">
    <property type="component" value="Unassembled WGS sequence"/>
</dbReference>
<sequence length="150" mass="18180">MNFNSTNKLNKLLLKKYEHMILKLTFNIYIVNFMNKKYLFSKSKKTGLKCQNDLIKITNIKIIIKKRKKELIVFLFNNYENSISQFQDHVFIFFTEDFFRISERKRRKGCAHLVVVKKFRIKKANLLSKLTYRLKKNNNCRTKVMVDKDR</sequence>
<reference evidence="1 2" key="1">
    <citation type="journal article" date="2018" name="Sci. Rep.">
        <title>Genomic signatures of local adaptation to the degree of environmental predictability in rotifers.</title>
        <authorList>
            <person name="Franch-Gras L."/>
            <person name="Hahn C."/>
            <person name="Garcia-Roger E.M."/>
            <person name="Carmona M.J."/>
            <person name="Serra M."/>
            <person name="Gomez A."/>
        </authorList>
    </citation>
    <scope>NUCLEOTIDE SEQUENCE [LARGE SCALE GENOMIC DNA]</scope>
    <source>
        <strain evidence="1">HYR1</strain>
    </source>
</reference>